<dbReference type="RefSeq" id="YP_009950213.1">
    <property type="nucleotide sequence ID" value="NC_051588.1"/>
</dbReference>
<dbReference type="GeneID" id="60321624"/>
<keyword evidence="2" id="KW-1185">Reference proteome</keyword>
<proteinExistence type="predicted"/>
<evidence type="ECO:0000313" key="1">
    <source>
        <dbReference type="EMBL" id="AXH46900.1"/>
    </source>
</evidence>
<reference evidence="2" key="1">
    <citation type="submission" date="2018-06" db="EMBL/GenBank/DDBJ databases">
        <authorList>
            <person name="Zhirakovskaya E."/>
        </authorList>
    </citation>
    <scope>NUCLEOTIDE SEQUENCE [LARGE SCALE GENOMIC DNA]</scope>
</reference>
<organism evidence="1 2">
    <name type="scientific">Mycobacterium phage Aminay</name>
    <dbReference type="NCBI Taxonomy" id="2250291"/>
    <lineage>
        <taxon>Viruses</taxon>
        <taxon>Duplodnaviria</taxon>
        <taxon>Heunggongvirae</taxon>
        <taxon>Uroviricota</taxon>
        <taxon>Caudoviricetes</taxon>
        <taxon>Weiservirinae</taxon>
        <taxon>Aminayvirus</taxon>
        <taxon>Aminayvirus aminay</taxon>
    </lineage>
</organism>
<dbReference type="EMBL" id="MH509442">
    <property type="protein sequence ID" value="AXH46900.1"/>
    <property type="molecule type" value="Genomic_DNA"/>
</dbReference>
<gene>
    <name evidence="1" type="primary">63</name>
    <name evidence="1" type="ORF">SEA_AMINAY_63</name>
</gene>
<dbReference type="Proteomes" id="UP000259472">
    <property type="component" value="Segment"/>
</dbReference>
<sequence>MTKRTMSFRIKLDTLTPEVLAALFSPAALLALKFRELYGRHWYLGGIE</sequence>
<name>A0A345KV48_9CAUD</name>
<dbReference type="KEGG" id="vg:60321624"/>
<protein>
    <submittedName>
        <fullName evidence="1">Uncharacterized protein</fullName>
    </submittedName>
</protein>
<accession>A0A345KV48</accession>
<evidence type="ECO:0000313" key="2">
    <source>
        <dbReference type="Proteomes" id="UP000259472"/>
    </source>
</evidence>